<dbReference type="PANTHER" id="PTHR41523">
    <property type="entry name" value="TWO-COMPONENT SYSTEM SENSOR PROTEIN"/>
    <property type="match status" value="1"/>
</dbReference>
<gene>
    <name evidence="18" type="ORF">GCM10022211_25500</name>
</gene>
<evidence type="ECO:0000259" key="17">
    <source>
        <dbReference type="PROSITE" id="PS50113"/>
    </source>
</evidence>
<dbReference type="PROSITE" id="PS50112">
    <property type="entry name" value="PAS"/>
    <property type="match status" value="1"/>
</dbReference>
<dbReference type="SUPFAM" id="SSF55785">
    <property type="entry name" value="PYP-like sensor domain (PAS domain)"/>
    <property type="match status" value="2"/>
</dbReference>
<keyword evidence="4" id="KW-0597">Phosphoprotein</keyword>
<sequence>MAPADLAARIIELEAQLAELERELSVRGEGAILQTLMADISKRQAVEEELRAANEWLHLAQEAGSVAAYSFDLRTHKLLWSRSTKSLYGFPADAEPTLEGWLAAIHPDDREGVQAVAEAAIAHGRDVDQRFRIVRGGDTYWIQDRARVQLGRDGGPAKLLGINVDVTELVNLQRQSAENEQRLRLAMQAEQIACWDWDLTTGAVTWDETLPRFAGLKEEFGGSFESFWELVHEDDRALVRAALDAALAGDGDYEVSFRMVRSDGGIRRTQTRAVIIRDDDGRPLRMVGVDHDITDRFSAEQQLQIFNSELHHRLKNNLATVQALVRTTLSSSPDLATFEKTFSQRLDALATTYELLRRGGASARLADLINAEIAPYASIESRLSVSGPDVLLSSERAIALGMIMHELTTNSCKYGSLSVPEGALEVRWSLDQLERGSQLSIDWIESGCPPVQTPSHQGFGSKLLQRLVTRQLNGSVSREWKASGLTLRIVCPLG</sequence>
<evidence type="ECO:0000256" key="14">
    <source>
        <dbReference type="ARBA" id="ARBA00023026"/>
    </source>
</evidence>
<dbReference type="InterPro" id="IPR001610">
    <property type="entry name" value="PAC"/>
</dbReference>
<keyword evidence="19" id="KW-1185">Reference proteome</keyword>
<accession>A0ABP7SCR2</accession>
<feature type="domain" description="PAC" evidence="17">
    <location>
        <begin position="253"/>
        <end position="305"/>
    </location>
</feature>
<dbReference type="Gene3D" id="3.30.450.20">
    <property type="entry name" value="PAS domain"/>
    <property type="match status" value="2"/>
</dbReference>
<dbReference type="CDD" id="cd00130">
    <property type="entry name" value="PAS"/>
    <property type="match status" value="2"/>
</dbReference>
<keyword evidence="3" id="KW-0600">Photoreceptor protein</keyword>
<proteinExistence type="predicted"/>
<dbReference type="EC" id="2.7.13.3" evidence="2"/>
<comment type="caution">
    <text evidence="18">The sequence shown here is derived from an EMBL/GenBank/DDBJ whole genome shotgun (WGS) entry which is preliminary data.</text>
</comment>
<dbReference type="SMART" id="SM00091">
    <property type="entry name" value="PAS"/>
    <property type="match status" value="2"/>
</dbReference>
<evidence type="ECO:0000256" key="3">
    <source>
        <dbReference type="ARBA" id="ARBA00022543"/>
    </source>
</evidence>
<name>A0ABP7SCR2_9SPHN</name>
<dbReference type="RefSeq" id="WP_344710916.1">
    <property type="nucleotide sequence ID" value="NZ_BAAAZD010000002.1"/>
</dbReference>
<evidence type="ECO:0000256" key="2">
    <source>
        <dbReference type="ARBA" id="ARBA00012438"/>
    </source>
</evidence>
<dbReference type="Gene3D" id="3.30.565.10">
    <property type="entry name" value="Histidine kinase-like ATPase, C-terminal domain"/>
    <property type="match status" value="1"/>
</dbReference>
<evidence type="ECO:0000256" key="9">
    <source>
        <dbReference type="ARBA" id="ARBA00022737"/>
    </source>
</evidence>
<evidence type="ECO:0000256" key="10">
    <source>
        <dbReference type="ARBA" id="ARBA00022741"/>
    </source>
</evidence>
<evidence type="ECO:0000256" key="1">
    <source>
        <dbReference type="ARBA" id="ARBA00000085"/>
    </source>
</evidence>
<keyword evidence="13" id="KW-0157">Chromophore</keyword>
<keyword evidence="10" id="KW-0547">Nucleotide-binding</keyword>
<evidence type="ECO:0000256" key="11">
    <source>
        <dbReference type="ARBA" id="ARBA00022777"/>
    </source>
</evidence>
<dbReference type="InterPro" id="IPR000014">
    <property type="entry name" value="PAS"/>
</dbReference>
<dbReference type="PROSITE" id="PS50113">
    <property type="entry name" value="PAC"/>
    <property type="match status" value="2"/>
</dbReference>
<keyword evidence="7" id="KW-0288">FMN</keyword>
<keyword evidence="9" id="KW-0677">Repeat</keyword>
<keyword evidence="8" id="KW-0808">Transferase</keyword>
<reference evidence="19" key="1">
    <citation type="journal article" date="2019" name="Int. J. Syst. Evol. Microbiol.">
        <title>The Global Catalogue of Microorganisms (GCM) 10K type strain sequencing project: providing services to taxonomists for standard genome sequencing and annotation.</title>
        <authorList>
            <consortium name="The Broad Institute Genomics Platform"/>
            <consortium name="The Broad Institute Genome Sequencing Center for Infectious Disease"/>
            <person name="Wu L."/>
            <person name="Ma J."/>
        </authorList>
    </citation>
    <scope>NUCLEOTIDE SEQUENCE [LARGE SCALE GENOMIC DNA]</scope>
    <source>
        <strain evidence="19">JCM 16603</strain>
    </source>
</reference>
<dbReference type="Proteomes" id="UP001501310">
    <property type="component" value="Unassembled WGS sequence"/>
</dbReference>
<evidence type="ECO:0000256" key="15">
    <source>
        <dbReference type="ARBA" id="ARBA00023170"/>
    </source>
</evidence>
<keyword evidence="15" id="KW-0675">Receptor</keyword>
<dbReference type="InterPro" id="IPR011102">
    <property type="entry name" value="Sig_transdc_His_kinase_HWE"/>
</dbReference>
<dbReference type="NCBIfam" id="TIGR00229">
    <property type="entry name" value="sensory_box"/>
    <property type="match status" value="2"/>
</dbReference>
<dbReference type="InterPro" id="IPR036890">
    <property type="entry name" value="HATPase_C_sf"/>
</dbReference>
<evidence type="ECO:0000313" key="18">
    <source>
        <dbReference type="EMBL" id="GAA4010069.1"/>
    </source>
</evidence>
<evidence type="ECO:0000256" key="7">
    <source>
        <dbReference type="ARBA" id="ARBA00022643"/>
    </source>
</evidence>
<dbReference type="Pfam" id="PF07536">
    <property type="entry name" value="HWE_HK"/>
    <property type="match status" value="1"/>
</dbReference>
<keyword evidence="11" id="KW-0418">Kinase</keyword>
<evidence type="ECO:0000256" key="13">
    <source>
        <dbReference type="ARBA" id="ARBA00022991"/>
    </source>
</evidence>
<evidence type="ECO:0000256" key="8">
    <source>
        <dbReference type="ARBA" id="ARBA00022679"/>
    </source>
</evidence>
<dbReference type="EMBL" id="BAAAZD010000002">
    <property type="protein sequence ID" value="GAA4010069.1"/>
    <property type="molecule type" value="Genomic_DNA"/>
</dbReference>
<dbReference type="SMART" id="SM00086">
    <property type="entry name" value="PAC"/>
    <property type="match status" value="2"/>
</dbReference>
<keyword evidence="12" id="KW-0067">ATP-binding</keyword>
<feature type="domain" description="PAS" evidence="16">
    <location>
        <begin position="179"/>
        <end position="250"/>
    </location>
</feature>
<keyword evidence="6" id="KW-0285">Flavoprotein</keyword>
<evidence type="ECO:0000256" key="6">
    <source>
        <dbReference type="ARBA" id="ARBA00022630"/>
    </source>
</evidence>
<dbReference type="SMART" id="SM00911">
    <property type="entry name" value="HWE_HK"/>
    <property type="match status" value="1"/>
</dbReference>
<comment type="catalytic activity">
    <reaction evidence="1">
        <text>ATP + protein L-histidine = ADP + protein N-phospho-L-histidine.</text>
        <dbReference type="EC" id="2.7.13.3"/>
    </reaction>
</comment>
<feature type="domain" description="PAC" evidence="17">
    <location>
        <begin position="125"/>
        <end position="178"/>
    </location>
</feature>
<keyword evidence="14" id="KW-0843">Virulence</keyword>
<evidence type="ECO:0000256" key="12">
    <source>
        <dbReference type="ARBA" id="ARBA00022840"/>
    </source>
</evidence>
<dbReference type="InterPro" id="IPR013655">
    <property type="entry name" value="PAS_fold_3"/>
</dbReference>
<dbReference type="Gene3D" id="2.10.70.100">
    <property type="match status" value="2"/>
</dbReference>
<evidence type="ECO:0000313" key="19">
    <source>
        <dbReference type="Proteomes" id="UP001501310"/>
    </source>
</evidence>
<evidence type="ECO:0000256" key="5">
    <source>
        <dbReference type="ARBA" id="ARBA00022606"/>
    </source>
</evidence>
<evidence type="ECO:0000259" key="16">
    <source>
        <dbReference type="PROSITE" id="PS50112"/>
    </source>
</evidence>
<organism evidence="18 19">
    <name type="scientific">Sphingomonas humi</name>
    <dbReference type="NCBI Taxonomy" id="335630"/>
    <lineage>
        <taxon>Bacteria</taxon>
        <taxon>Pseudomonadati</taxon>
        <taxon>Pseudomonadota</taxon>
        <taxon>Alphaproteobacteria</taxon>
        <taxon>Sphingomonadales</taxon>
        <taxon>Sphingomonadaceae</taxon>
        <taxon>Sphingomonas</taxon>
    </lineage>
</organism>
<dbReference type="InterPro" id="IPR035965">
    <property type="entry name" value="PAS-like_dom_sf"/>
</dbReference>
<dbReference type="InterPro" id="IPR000700">
    <property type="entry name" value="PAS-assoc_C"/>
</dbReference>
<keyword evidence="5" id="KW-0716">Sensory transduction</keyword>
<evidence type="ECO:0000256" key="4">
    <source>
        <dbReference type="ARBA" id="ARBA00022553"/>
    </source>
</evidence>
<protein>
    <recommendedName>
        <fullName evidence="2">histidine kinase</fullName>
        <ecNumber evidence="2">2.7.13.3</ecNumber>
    </recommendedName>
</protein>
<dbReference type="PANTHER" id="PTHR41523:SF8">
    <property type="entry name" value="ETHYLENE RESPONSE SENSOR PROTEIN"/>
    <property type="match status" value="1"/>
</dbReference>
<dbReference type="Pfam" id="PF08447">
    <property type="entry name" value="PAS_3"/>
    <property type="match status" value="2"/>
</dbReference>